<name>A0A7S1WJ36_ALECA</name>
<keyword evidence="1" id="KW-0732">Signal</keyword>
<feature type="chain" id="PRO_5031359590" evidence="1">
    <location>
        <begin position="21"/>
        <end position="350"/>
    </location>
</feature>
<dbReference type="Pfam" id="PF11913">
    <property type="entry name" value="DUF3431"/>
    <property type="match status" value="1"/>
</dbReference>
<reference evidence="2" key="1">
    <citation type="submission" date="2021-01" db="EMBL/GenBank/DDBJ databases">
        <authorList>
            <person name="Corre E."/>
            <person name="Pelletier E."/>
            <person name="Niang G."/>
            <person name="Scheremetjew M."/>
            <person name="Finn R."/>
            <person name="Kale V."/>
            <person name="Holt S."/>
            <person name="Cochrane G."/>
            <person name="Meng A."/>
            <person name="Brown T."/>
            <person name="Cohen L."/>
        </authorList>
    </citation>
    <scope>NUCLEOTIDE SEQUENCE</scope>
    <source>
        <strain evidence="2">OF101</strain>
    </source>
</reference>
<accession>A0A7S1WJ36</accession>
<dbReference type="EMBL" id="HBGE01079858">
    <property type="protein sequence ID" value="CAD9170938.1"/>
    <property type="molecule type" value="Transcribed_RNA"/>
</dbReference>
<dbReference type="AlphaFoldDB" id="A0A7S1WJ36"/>
<feature type="signal peptide" evidence="1">
    <location>
        <begin position="1"/>
        <end position="20"/>
    </location>
</feature>
<evidence type="ECO:0000313" key="2">
    <source>
        <dbReference type="EMBL" id="CAD9170938.1"/>
    </source>
</evidence>
<dbReference type="PANTHER" id="PTHR37490:SF2">
    <property type="match status" value="1"/>
</dbReference>
<gene>
    <name evidence="2" type="ORF">ACAT0790_LOCUS47707</name>
</gene>
<dbReference type="InterPro" id="IPR021838">
    <property type="entry name" value="DUF3431"/>
</dbReference>
<evidence type="ECO:0000256" key="1">
    <source>
        <dbReference type="SAM" id="SignalP"/>
    </source>
</evidence>
<sequence>MKAAAAIVAVHLLHGVPSEAAEEVCTPRPVQGSGLIQKNHVRMKTSAYSGTQPQGLAFIQASMTASTTLPPSGPPDFGQVPVVIVVSRIASDDVRWLDRLTPIPHVLYTEPLSLLYPKSLGVSVPRPEVADPSNRPKPVGIHGTSTRECGAYLSFIIEHYHALPEVAVFLQGQPLLPAFGGTNADYHTDPHYAESVRKIGESPQRVDYCALNSIRNDWRTKGPAWYLKGWYEELEEDVQGRPGRFEVLNRTLRELLPEAGTQCFCCAQFAVSRQRIRRQTLAFYRELLDFLRHEWPSEEQGPRTCVRCSYLERVWHVIFGEPAVCEPAKASCRVLFEGASALAAVDNRTG</sequence>
<protein>
    <submittedName>
        <fullName evidence="2">Uncharacterized protein</fullName>
    </submittedName>
</protein>
<dbReference type="PANTHER" id="PTHR37490">
    <property type="entry name" value="EXPRESSED PROTEIN"/>
    <property type="match status" value="1"/>
</dbReference>
<proteinExistence type="predicted"/>
<organism evidence="2">
    <name type="scientific">Alexandrium catenella</name>
    <name type="common">Red tide dinoflagellate</name>
    <name type="synonym">Gonyaulax catenella</name>
    <dbReference type="NCBI Taxonomy" id="2925"/>
    <lineage>
        <taxon>Eukaryota</taxon>
        <taxon>Sar</taxon>
        <taxon>Alveolata</taxon>
        <taxon>Dinophyceae</taxon>
        <taxon>Gonyaulacales</taxon>
        <taxon>Pyrocystaceae</taxon>
        <taxon>Alexandrium</taxon>
    </lineage>
</organism>